<name>A0AAV3ATM7_PYXAD</name>
<dbReference type="EMBL" id="DYDO01000001">
    <property type="protein sequence ID" value="DBA32276.1"/>
    <property type="molecule type" value="Genomic_DNA"/>
</dbReference>
<sequence length="87" mass="9635">MPSGCIPMLLKYGKISIFKVPKVLTFPFGLYKRRGEGGCWHFVIPGESFNTAPQAGKVFEELCHAYVWCAVAHSVCCAPRCDHICAD</sequence>
<comment type="caution">
    <text evidence="1">The sequence shown here is derived from an EMBL/GenBank/DDBJ whole genome shotgun (WGS) entry which is preliminary data.</text>
</comment>
<reference evidence="1" key="1">
    <citation type="thesis" date="2020" institute="ProQuest LLC" country="789 East Eisenhower Parkway, Ann Arbor, MI, USA">
        <title>Comparative Genomics and Chromosome Evolution.</title>
        <authorList>
            <person name="Mudd A.B."/>
        </authorList>
    </citation>
    <scope>NUCLEOTIDE SEQUENCE</scope>
    <source>
        <strain evidence="1">1538</strain>
        <tissue evidence="1">Blood</tissue>
    </source>
</reference>
<accession>A0AAV3ATM7</accession>
<proteinExistence type="predicted"/>
<gene>
    <name evidence="1" type="ORF">GDO54_000079</name>
</gene>
<evidence type="ECO:0000313" key="1">
    <source>
        <dbReference type="EMBL" id="DBA32276.1"/>
    </source>
</evidence>
<protein>
    <submittedName>
        <fullName evidence="1">Uncharacterized protein</fullName>
    </submittedName>
</protein>
<evidence type="ECO:0000313" key="2">
    <source>
        <dbReference type="Proteomes" id="UP001181693"/>
    </source>
</evidence>
<dbReference type="Proteomes" id="UP001181693">
    <property type="component" value="Unassembled WGS sequence"/>
</dbReference>
<organism evidence="1 2">
    <name type="scientific">Pyxicephalus adspersus</name>
    <name type="common">African bullfrog</name>
    <dbReference type="NCBI Taxonomy" id="30357"/>
    <lineage>
        <taxon>Eukaryota</taxon>
        <taxon>Metazoa</taxon>
        <taxon>Chordata</taxon>
        <taxon>Craniata</taxon>
        <taxon>Vertebrata</taxon>
        <taxon>Euteleostomi</taxon>
        <taxon>Amphibia</taxon>
        <taxon>Batrachia</taxon>
        <taxon>Anura</taxon>
        <taxon>Neobatrachia</taxon>
        <taxon>Ranoidea</taxon>
        <taxon>Pyxicephalidae</taxon>
        <taxon>Pyxicephalinae</taxon>
        <taxon>Pyxicephalus</taxon>
    </lineage>
</organism>
<dbReference type="AlphaFoldDB" id="A0AAV3ATM7"/>
<keyword evidence="2" id="KW-1185">Reference proteome</keyword>